<feature type="compositionally biased region" description="Basic and acidic residues" evidence="1">
    <location>
        <begin position="103"/>
        <end position="127"/>
    </location>
</feature>
<feature type="region of interest" description="Disordered" evidence="1">
    <location>
        <begin position="632"/>
        <end position="654"/>
    </location>
</feature>
<feature type="compositionally biased region" description="Polar residues" evidence="1">
    <location>
        <begin position="190"/>
        <end position="202"/>
    </location>
</feature>
<keyword evidence="3" id="KW-1185">Reference proteome</keyword>
<feature type="compositionally biased region" description="Basic and acidic residues" evidence="1">
    <location>
        <begin position="64"/>
        <end position="82"/>
    </location>
</feature>
<reference evidence="2 3" key="1">
    <citation type="journal article" date="2020" name="bioRxiv">
        <title>Whole genome comparisons of ergot fungi reveals the divergence and evolution of species within the genus Claviceps are the result of varying mechanisms driving genome evolution and host range expansion.</title>
        <authorList>
            <person name="Wyka S.A."/>
            <person name="Mondo S.J."/>
            <person name="Liu M."/>
            <person name="Dettman J."/>
            <person name="Nalam V."/>
            <person name="Broders K.D."/>
        </authorList>
    </citation>
    <scope>NUCLEOTIDE SEQUENCE [LARGE SCALE GENOMIC DNA]</scope>
    <source>
        <strain evidence="2 3">Clav52</strain>
    </source>
</reference>
<feature type="compositionally biased region" description="Acidic residues" evidence="1">
    <location>
        <begin position="574"/>
        <end position="594"/>
    </location>
</feature>
<feature type="compositionally biased region" description="Low complexity" evidence="1">
    <location>
        <begin position="227"/>
        <end position="243"/>
    </location>
</feature>
<feature type="compositionally biased region" description="Basic residues" evidence="1">
    <location>
        <begin position="550"/>
        <end position="562"/>
    </location>
</feature>
<feature type="region of interest" description="Disordered" evidence="1">
    <location>
        <begin position="1"/>
        <end position="619"/>
    </location>
</feature>
<evidence type="ECO:0000313" key="3">
    <source>
        <dbReference type="Proteomes" id="UP000707071"/>
    </source>
</evidence>
<feature type="compositionally biased region" description="Low complexity" evidence="1">
    <location>
        <begin position="526"/>
        <end position="537"/>
    </location>
</feature>
<dbReference type="AlphaFoldDB" id="A0A9P7QPI0"/>
<feature type="compositionally biased region" description="Polar residues" evidence="1">
    <location>
        <begin position="408"/>
        <end position="433"/>
    </location>
</feature>
<sequence length="654" mass="71646">MPRPKRARRAPPVKEPKPAAPAATTTEKRDDDGEHNEDNERGRTRARARATRSTAARSGLSEEDALRAARQSRDAALDRLANEDPTITSGPEDDGDKNNSGSSKRERVSTERPQRAMETPLARRDTSGLDLADDSMFGDLGDSFADGEVPEAPPSGASSSATLSHLKTRPRSRQSSIIGRNDPPIRPSSRGGNTPGVSSSFNIGLFRRRAREPSILGVSRRGPRSQTGSATSSRVGSRAGSVVRDSELEMDSEGDVALPEAESTPSKSRRQSRKSQNHHQQQQQQQQQQHQQEDKQPSLSPPPSPSPDPRRRSTRKRNREDAAHSESEARPARVSRMEANGGLVIDSDSELSDLPSSPPHTSFAGARAATPVNMDEINAPPASSDSEVDNNVTWPDIHTLAKKRRRPSVTTPAHDNFSDISTPPSLTHSPNNLASAAATKARSAAKQQQQRHRRQSPKVTTADLASLLPKRTHKKRNREDDFDMDSDSGANSSQGEQEDDPRSRRPQSRRGRGRGRGRGRKEPLPTSRAAAASSTSTVLKPKRATESAGRVRRSARTAHKTYRSGEDKENDTAEDHDDDGDENAEEEGGEDEEQQHENSHFQPLPDDTFDESALVPDVQNTEELLRAAQKFSEVDQWELSYEEMVEPPSPQGAR</sequence>
<evidence type="ECO:0000256" key="1">
    <source>
        <dbReference type="SAM" id="MobiDB-lite"/>
    </source>
</evidence>
<feature type="compositionally biased region" description="Polar residues" evidence="1">
    <location>
        <begin position="381"/>
        <end position="393"/>
    </location>
</feature>
<organism evidence="2 3">
    <name type="scientific">Claviceps aff. purpurea</name>
    <dbReference type="NCBI Taxonomy" id="1967640"/>
    <lineage>
        <taxon>Eukaryota</taxon>
        <taxon>Fungi</taxon>
        <taxon>Dikarya</taxon>
        <taxon>Ascomycota</taxon>
        <taxon>Pezizomycotina</taxon>
        <taxon>Sordariomycetes</taxon>
        <taxon>Hypocreomycetidae</taxon>
        <taxon>Hypocreales</taxon>
        <taxon>Clavicipitaceae</taxon>
        <taxon>Claviceps</taxon>
    </lineage>
</organism>
<feature type="compositionally biased region" description="Basic and acidic residues" evidence="1">
    <location>
        <begin position="318"/>
        <end position="331"/>
    </location>
</feature>
<accession>A0A9P7QPI0</accession>
<name>A0A9P7QPI0_9HYPO</name>
<proteinExistence type="predicted"/>
<evidence type="ECO:0000313" key="2">
    <source>
        <dbReference type="EMBL" id="KAG6302156.1"/>
    </source>
</evidence>
<feature type="compositionally biased region" description="Basic residues" evidence="1">
    <location>
        <begin position="504"/>
        <end position="519"/>
    </location>
</feature>
<feature type="compositionally biased region" description="Basic and acidic residues" evidence="1">
    <location>
        <begin position="563"/>
        <end position="573"/>
    </location>
</feature>
<comment type="caution">
    <text evidence="2">The sequence shown here is derived from an EMBL/GenBank/DDBJ whole genome shotgun (WGS) entry which is preliminary data.</text>
</comment>
<dbReference type="EMBL" id="SRRH01000029">
    <property type="protein sequence ID" value="KAG6302156.1"/>
    <property type="molecule type" value="Genomic_DNA"/>
</dbReference>
<feature type="compositionally biased region" description="Basic residues" evidence="1">
    <location>
        <begin position="267"/>
        <end position="277"/>
    </location>
</feature>
<protein>
    <submittedName>
        <fullName evidence="2">Uncharacterized protein</fullName>
    </submittedName>
</protein>
<feature type="compositionally biased region" description="Basic residues" evidence="1">
    <location>
        <begin position="1"/>
        <end position="11"/>
    </location>
</feature>
<feature type="compositionally biased region" description="Low complexity" evidence="1">
    <location>
        <begin position="434"/>
        <end position="448"/>
    </location>
</feature>
<dbReference type="Proteomes" id="UP000707071">
    <property type="component" value="Unassembled WGS sequence"/>
</dbReference>
<feature type="compositionally biased region" description="Low complexity" evidence="1">
    <location>
        <begin position="278"/>
        <end position="290"/>
    </location>
</feature>
<feature type="compositionally biased region" description="Basic and acidic residues" evidence="1">
    <location>
        <begin position="26"/>
        <end position="43"/>
    </location>
</feature>
<gene>
    <name evidence="2" type="ORF">E4U09_003600</name>
</gene>